<evidence type="ECO:0000256" key="3">
    <source>
        <dbReference type="ARBA" id="ARBA00022801"/>
    </source>
</evidence>
<accession>A0AAV0Z8I7</accession>
<comment type="catalytic activity">
    <reaction evidence="4">
        <text>a sn-glycero-3-phosphodiester + H2O = an alcohol + sn-glycerol 3-phosphate + H(+)</text>
        <dbReference type="Rhea" id="RHEA:12969"/>
        <dbReference type="ChEBI" id="CHEBI:15377"/>
        <dbReference type="ChEBI" id="CHEBI:15378"/>
        <dbReference type="ChEBI" id="CHEBI:30879"/>
        <dbReference type="ChEBI" id="CHEBI:57597"/>
        <dbReference type="ChEBI" id="CHEBI:83408"/>
        <dbReference type="EC" id="3.1.4.46"/>
    </reaction>
</comment>
<dbReference type="EMBL" id="OX451735">
    <property type="protein sequence ID" value="CAI8593628.1"/>
    <property type="molecule type" value="Genomic_DNA"/>
</dbReference>
<dbReference type="AlphaFoldDB" id="A0AAV0Z8I7"/>
<reference evidence="5 6" key="1">
    <citation type="submission" date="2023-01" db="EMBL/GenBank/DDBJ databases">
        <authorList>
            <person name="Kreplak J."/>
        </authorList>
    </citation>
    <scope>NUCLEOTIDE SEQUENCE [LARGE SCALE GENOMIC DNA]</scope>
</reference>
<keyword evidence="2" id="KW-0319">Glycerol metabolism</keyword>
<name>A0AAV0Z8I7_VICFA</name>
<dbReference type="Proteomes" id="UP001157006">
    <property type="component" value="Chromosome 1S"/>
</dbReference>
<dbReference type="PANTHER" id="PTHR43620:SF44">
    <property type="entry name" value="GLYCEROPHOSPHODIESTER PHOSPHODIESTERASE GDPDL6-RELATED"/>
    <property type="match status" value="1"/>
</dbReference>
<dbReference type="Gene3D" id="3.20.20.190">
    <property type="entry name" value="Phosphatidylinositol (PI) phosphodiesterase"/>
    <property type="match status" value="1"/>
</dbReference>
<evidence type="ECO:0000313" key="5">
    <source>
        <dbReference type="EMBL" id="CAI8593628.1"/>
    </source>
</evidence>
<evidence type="ECO:0000256" key="4">
    <source>
        <dbReference type="ARBA" id="ARBA00047512"/>
    </source>
</evidence>
<dbReference type="EC" id="3.1.4.46" evidence="1"/>
<protein>
    <recommendedName>
        <fullName evidence="1">glycerophosphodiester phosphodiesterase</fullName>
        <ecNumber evidence="1">3.1.4.46</ecNumber>
    </recommendedName>
</protein>
<evidence type="ECO:0000313" key="6">
    <source>
        <dbReference type="Proteomes" id="UP001157006"/>
    </source>
</evidence>
<proteinExistence type="predicted"/>
<dbReference type="GO" id="GO:0006071">
    <property type="term" value="P:glycerol metabolic process"/>
    <property type="evidence" value="ECO:0007669"/>
    <property type="project" value="UniProtKB-KW"/>
</dbReference>
<dbReference type="PANTHER" id="PTHR43620">
    <property type="entry name" value="GLYCEROPHOSPHORYL DIESTER PHOSPHODIESTERASE"/>
    <property type="match status" value="1"/>
</dbReference>
<dbReference type="GO" id="GO:0008889">
    <property type="term" value="F:glycerophosphodiester phosphodiesterase activity"/>
    <property type="evidence" value="ECO:0007669"/>
    <property type="project" value="UniProtKB-EC"/>
</dbReference>
<evidence type="ECO:0000256" key="1">
    <source>
        <dbReference type="ARBA" id="ARBA00012247"/>
    </source>
</evidence>
<dbReference type="GO" id="GO:0006629">
    <property type="term" value="P:lipid metabolic process"/>
    <property type="evidence" value="ECO:0007669"/>
    <property type="project" value="InterPro"/>
</dbReference>
<keyword evidence="6" id="KW-1185">Reference proteome</keyword>
<dbReference type="SUPFAM" id="SSF51695">
    <property type="entry name" value="PLC-like phosphodiesterases"/>
    <property type="match status" value="1"/>
</dbReference>
<sequence>MVLKKYICLVKPDNYLGPLTTLVSDAHKQGLEVYASVFSNNFFSSYDYNYDHTAEYLQFIAKDEFVDGLVIDFPSTTSNSIGFLLLCSAAPKSTVLQLN</sequence>
<gene>
    <name evidence="5" type="ORF">VFH_I100920</name>
</gene>
<organism evidence="5 6">
    <name type="scientific">Vicia faba</name>
    <name type="common">Broad bean</name>
    <name type="synonym">Faba vulgaris</name>
    <dbReference type="NCBI Taxonomy" id="3906"/>
    <lineage>
        <taxon>Eukaryota</taxon>
        <taxon>Viridiplantae</taxon>
        <taxon>Streptophyta</taxon>
        <taxon>Embryophyta</taxon>
        <taxon>Tracheophyta</taxon>
        <taxon>Spermatophyta</taxon>
        <taxon>Magnoliopsida</taxon>
        <taxon>eudicotyledons</taxon>
        <taxon>Gunneridae</taxon>
        <taxon>Pentapetalae</taxon>
        <taxon>rosids</taxon>
        <taxon>fabids</taxon>
        <taxon>Fabales</taxon>
        <taxon>Fabaceae</taxon>
        <taxon>Papilionoideae</taxon>
        <taxon>50 kb inversion clade</taxon>
        <taxon>NPAAA clade</taxon>
        <taxon>Hologalegina</taxon>
        <taxon>IRL clade</taxon>
        <taxon>Fabeae</taxon>
        <taxon>Vicia</taxon>
    </lineage>
</organism>
<keyword evidence="3" id="KW-0378">Hydrolase</keyword>
<evidence type="ECO:0000256" key="2">
    <source>
        <dbReference type="ARBA" id="ARBA00022798"/>
    </source>
</evidence>
<dbReference type="InterPro" id="IPR017946">
    <property type="entry name" value="PLC-like_Pdiesterase_TIM-brl"/>
</dbReference>